<gene>
    <name evidence="2" type="ORF">CALVIDRAFT_421166</name>
</gene>
<keyword evidence="3" id="KW-1185">Reference proteome</keyword>
<name>A0A167PI38_CALVF</name>
<feature type="region of interest" description="Disordered" evidence="1">
    <location>
        <begin position="1"/>
        <end position="50"/>
    </location>
</feature>
<reference evidence="2 3" key="1">
    <citation type="journal article" date="2016" name="Mol. Biol. Evol.">
        <title>Comparative Genomics of Early-Diverging Mushroom-Forming Fungi Provides Insights into the Origins of Lignocellulose Decay Capabilities.</title>
        <authorList>
            <person name="Nagy L.G."/>
            <person name="Riley R."/>
            <person name="Tritt A."/>
            <person name="Adam C."/>
            <person name="Daum C."/>
            <person name="Floudas D."/>
            <person name="Sun H."/>
            <person name="Yadav J.S."/>
            <person name="Pangilinan J."/>
            <person name="Larsson K.H."/>
            <person name="Matsuura K."/>
            <person name="Barry K."/>
            <person name="Labutti K."/>
            <person name="Kuo R."/>
            <person name="Ohm R.A."/>
            <person name="Bhattacharya S.S."/>
            <person name="Shirouzu T."/>
            <person name="Yoshinaga Y."/>
            <person name="Martin F.M."/>
            <person name="Grigoriev I.V."/>
            <person name="Hibbett D.S."/>
        </authorList>
    </citation>
    <scope>NUCLEOTIDE SEQUENCE [LARGE SCALE GENOMIC DNA]</scope>
    <source>
        <strain evidence="2 3">TUFC12733</strain>
    </source>
</reference>
<evidence type="ECO:0000313" key="2">
    <source>
        <dbReference type="EMBL" id="KZO98817.1"/>
    </source>
</evidence>
<organism evidence="2 3">
    <name type="scientific">Calocera viscosa (strain TUFC12733)</name>
    <dbReference type="NCBI Taxonomy" id="1330018"/>
    <lineage>
        <taxon>Eukaryota</taxon>
        <taxon>Fungi</taxon>
        <taxon>Dikarya</taxon>
        <taxon>Basidiomycota</taxon>
        <taxon>Agaricomycotina</taxon>
        <taxon>Dacrymycetes</taxon>
        <taxon>Dacrymycetales</taxon>
        <taxon>Dacrymycetaceae</taxon>
        <taxon>Calocera</taxon>
    </lineage>
</organism>
<dbReference type="EMBL" id="KV417274">
    <property type="protein sequence ID" value="KZO98817.1"/>
    <property type="molecule type" value="Genomic_DNA"/>
</dbReference>
<protein>
    <submittedName>
        <fullName evidence="2">Uncharacterized protein</fullName>
    </submittedName>
</protein>
<dbReference type="Proteomes" id="UP000076738">
    <property type="component" value="Unassembled WGS sequence"/>
</dbReference>
<accession>A0A167PI38</accession>
<sequence length="213" mass="23952">MQESPAPHQHASSAQTHITRRSTSQKNWSPSSSPSVSIPISLPRPSPSHSELRPLHFWHLRRERTTGLILSDSSRVGKGRSHALGMLRHADTTLSRDPHSHTHTFTHSLMHSCTRFRILTTPALRTSVSLYLSLYMPHLGSRSVLSLIVDGGGRGGKEWDLEFARYNLEGMWLCHGYIMPQRMYGPDGPQGFPGYKLQASFYSLQGSGNLKWR</sequence>
<proteinExistence type="predicted"/>
<evidence type="ECO:0000256" key="1">
    <source>
        <dbReference type="SAM" id="MobiDB-lite"/>
    </source>
</evidence>
<evidence type="ECO:0000313" key="3">
    <source>
        <dbReference type="Proteomes" id="UP000076738"/>
    </source>
</evidence>
<feature type="compositionally biased region" description="Low complexity" evidence="1">
    <location>
        <begin position="22"/>
        <end position="49"/>
    </location>
</feature>
<dbReference type="AlphaFoldDB" id="A0A167PI38"/>